<dbReference type="OrthoDB" id="7456916at2"/>
<protein>
    <submittedName>
        <fullName evidence="9">Aromatic ring-hydroxylating dioxygenase subunit alpha</fullName>
    </submittedName>
</protein>
<dbReference type="SUPFAM" id="SSF55961">
    <property type="entry name" value="Bet v1-like"/>
    <property type="match status" value="1"/>
</dbReference>
<evidence type="ECO:0000259" key="8">
    <source>
        <dbReference type="PROSITE" id="PS51296"/>
    </source>
</evidence>
<keyword evidence="10" id="KW-1185">Reference proteome</keyword>
<evidence type="ECO:0000256" key="4">
    <source>
        <dbReference type="ARBA" id="ARBA00023002"/>
    </source>
</evidence>
<name>A0A345YEM7_9SPHN</name>
<dbReference type="GO" id="GO:0005506">
    <property type="term" value="F:iron ion binding"/>
    <property type="evidence" value="ECO:0007669"/>
    <property type="project" value="InterPro"/>
</dbReference>
<dbReference type="InterPro" id="IPR017941">
    <property type="entry name" value="Rieske_2Fe-2S"/>
</dbReference>
<dbReference type="Pfam" id="PF00848">
    <property type="entry name" value="Ring_hydroxyl_A"/>
    <property type="match status" value="1"/>
</dbReference>
<dbReference type="InterPro" id="IPR015879">
    <property type="entry name" value="Ring_hydroxy_dOase_asu_C_dom"/>
</dbReference>
<evidence type="ECO:0000256" key="3">
    <source>
        <dbReference type="ARBA" id="ARBA00022723"/>
    </source>
</evidence>
<dbReference type="GO" id="GO:0051213">
    <property type="term" value="F:dioxygenase activity"/>
    <property type="evidence" value="ECO:0007669"/>
    <property type="project" value="UniProtKB-KW"/>
</dbReference>
<dbReference type="PRINTS" id="PR00090">
    <property type="entry name" value="RNGDIOXGNASE"/>
</dbReference>
<keyword evidence="3" id="KW-0479">Metal-binding</keyword>
<evidence type="ECO:0000313" key="10">
    <source>
        <dbReference type="Proteomes" id="UP000254508"/>
    </source>
</evidence>
<dbReference type="Pfam" id="PF00355">
    <property type="entry name" value="Rieske"/>
    <property type="match status" value="1"/>
</dbReference>
<sequence>MASLASSVTPGQQEPQRHSHNGAHSDLLARQYSCVAHANEIRQGRFRRVSLQNESILIARDDRGKLTAFADVCLHRGSRLATSEEGDANAIRCPYHGWEYDAAGCLTYARLMPRQSSARLPRIDLLEHSGLIFLAFDAQQREDFGTALDQVFGSLGPFGLETLKVAERLVFSAHAAWPLFVQNFVECYHCYGAHELLRRSEAFIDFAENGEGWKIGQLDKATQLRAIDHGKPVMAIEPSSLSPVLRAARTSTLSTDSETVDGNLIGKPLGGLPAGDRAFVYGFVGPLTHFTVLPDQLVVFTFDPVGDDRTDITVTWLVHQDTSLDEDQKANMVGFWARTLKEDIALTEAVQQNANSRFIPKASFASLEHDAKIFTAWLNRHSEEANPQ</sequence>
<proteinExistence type="predicted"/>
<dbReference type="Gene3D" id="3.90.380.10">
    <property type="entry name" value="Naphthalene 1,2-dioxygenase Alpha Subunit, Chain A, domain 1"/>
    <property type="match status" value="1"/>
</dbReference>
<feature type="domain" description="Rieske" evidence="8">
    <location>
        <begin position="33"/>
        <end position="134"/>
    </location>
</feature>
<dbReference type="SUPFAM" id="SSF50022">
    <property type="entry name" value="ISP domain"/>
    <property type="match status" value="1"/>
</dbReference>
<dbReference type="InterPro" id="IPR001663">
    <property type="entry name" value="Rng_hydr_dOase-A"/>
</dbReference>
<dbReference type="RefSeq" id="WP_115416560.1">
    <property type="nucleotide sequence ID" value="NZ_CP031357.1"/>
</dbReference>
<evidence type="ECO:0000313" key="9">
    <source>
        <dbReference type="EMBL" id="AXK42379.1"/>
    </source>
</evidence>
<dbReference type="Proteomes" id="UP000254508">
    <property type="component" value="Chromosome"/>
</dbReference>
<comment type="cofactor">
    <cofactor evidence="1">
        <name>Fe cation</name>
        <dbReference type="ChEBI" id="CHEBI:24875"/>
    </cofactor>
</comment>
<evidence type="ECO:0000256" key="7">
    <source>
        <dbReference type="SAM" id="MobiDB-lite"/>
    </source>
</evidence>
<organism evidence="9 10">
    <name type="scientific">Erythrobacter aureus</name>
    <dbReference type="NCBI Taxonomy" id="2182384"/>
    <lineage>
        <taxon>Bacteria</taxon>
        <taxon>Pseudomonadati</taxon>
        <taxon>Pseudomonadota</taxon>
        <taxon>Alphaproteobacteria</taxon>
        <taxon>Sphingomonadales</taxon>
        <taxon>Erythrobacteraceae</taxon>
        <taxon>Erythrobacter/Porphyrobacter group</taxon>
        <taxon>Erythrobacter</taxon>
    </lineage>
</organism>
<evidence type="ECO:0000256" key="2">
    <source>
        <dbReference type="ARBA" id="ARBA00022714"/>
    </source>
</evidence>
<keyword evidence="9" id="KW-0223">Dioxygenase</keyword>
<evidence type="ECO:0000256" key="1">
    <source>
        <dbReference type="ARBA" id="ARBA00001962"/>
    </source>
</evidence>
<reference evidence="10" key="1">
    <citation type="submission" date="2018-07" db="EMBL/GenBank/DDBJ databases">
        <title>Genome sequence of Erythrobacter strain YH-07, an antagonistic bacterium isolated from Yellow Sea.</title>
        <authorList>
            <person name="Tang T."/>
            <person name="Liu Q."/>
            <person name="Sun X."/>
        </authorList>
    </citation>
    <scope>NUCLEOTIDE SEQUENCE [LARGE SCALE GENOMIC DNA]</scope>
    <source>
        <strain evidence="10">YH-07</strain>
    </source>
</reference>
<accession>A0A345YEM7</accession>
<dbReference type="PANTHER" id="PTHR43756">
    <property type="entry name" value="CHOLINE MONOOXYGENASE, CHLOROPLASTIC"/>
    <property type="match status" value="1"/>
</dbReference>
<dbReference type="PANTHER" id="PTHR43756:SF5">
    <property type="entry name" value="CHOLINE MONOOXYGENASE, CHLOROPLASTIC"/>
    <property type="match status" value="1"/>
</dbReference>
<keyword evidence="6" id="KW-0411">Iron-sulfur</keyword>
<dbReference type="KEGG" id="err:DVR09_08555"/>
<gene>
    <name evidence="9" type="ORF">DVR09_08555</name>
</gene>
<dbReference type="Gene3D" id="2.102.10.10">
    <property type="entry name" value="Rieske [2Fe-2S] iron-sulphur domain"/>
    <property type="match status" value="1"/>
</dbReference>
<dbReference type="CDD" id="cd03469">
    <property type="entry name" value="Rieske_RO_Alpha_N"/>
    <property type="match status" value="1"/>
</dbReference>
<keyword evidence="2" id="KW-0001">2Fe-2S</keyword>
<keyword evidence="4" id="KW-0560">Oxidoreductase</keyword>
<dbReference type="GO" id="GO:0051537">
    <property type="term" value="F:2 iron, 2 sulfur cluster binding"/>
    <property type="evidence" value="ECO:0007669"/>
    <property type="project" value="UniProtKB-KW"/>
</dbReference>
<dbReference type="EMBL" id="CP031357">
    <property type="protein sequence ID" value="AXK42379.1"/>
    <property type="molecule type" value="Genomic_DNA"/>
</dbReference>
<feature type="region of interest" description="Disordered" evidence="7">
    <location>
        <begin position="1"/>
        <end position="21"/>
    </location>
</feature>
<dbReference type="InterPro" id="IPR036922">
    <property type="entry name" value="Rieske_2Fe-2S_sf"/>
</dbReference>
<dbReference type="PROSITE" id="PS51296">
    <property type="entry name" value="RIESKE"/>
    <property type="match status" value="1"/>
</dbReference>
<evidence type="ECO:0000256" key="6">
    <source>
        <dbReference type="ARBA" id="ARBA00023014"/>
    </source>
</evidence>
<dbReference type="AlphaFoldDB" id="A0A345YEM7"/>
<evidence type="ECO:0000256" key="5">
    <source>
        <dbReference type="ARBA" id="ARBA00023004"/>
    </source>
</evidence>
<feature type="compositionally biased region" description="Polar residues" evidence="7">
    <location>
        <begin position="1"/>
        <end position="14"/>
    </location>
</feature>
<keyword evidence="5" id="KW-0408">Iron</keyword>